<dbReference type="AlphaFoldDB" id="A0A0D1JRX0"/>
<dbReference type="InterPro" id="IPR006500">
    <property type="entry name" value="Helicase_put_C_phage/plasmid"/>
</dbReference>
<keyword evidence="1" id="KW-0547">Nucleotide-binding</keyword>
<proteinExistence type="predicted"/>
<protein>
    <recommendedName>
        <fullName evidence="4">SF3 helicase domain-containing protein</fullName>
    </recommendedName>
</protein>
<sequence length="420" mass="46983">MAESMSEQELENLEAEQPVKVEKDKQQILLEEFVKVAPVMGKNEVYKFLKRKGKLNKRLWADLTTLAEGEAASIGVNNDPNLINTYNGVFNIDTKQIEPRNGRLFDHILPEYDLNAKAPAFAKLLNNYNTPKYPNLSHDLLQLFGYQLFGNNRLKVFFIIHGDGDNAKSTLWNILEAALGNEDMDGYASKLDSKTFINDGKNFVVGLNSINNSRFLFSDELKQGVELDGNLIKQVVAGEGSTVKFEAKGGKKQVSANVISPIVMLVNDVPNFKNADDATKARIAIVEFTKKFVRNDPEAAELIKQAKTEGAGIFNMIVEAYDPDWVVPERWMTDAVSIVNAQADEDDEVYHLEQALPLVAVETGDVRDTVRRGEMHQALKSSYYLVKNVDLPSTRRLAILLPHNFNIGVNGNFYTKVALL</sequence>
<keyword evidence="3" id="KW-0067">ATP-binding</keyword>
<evidence type="ECO:0000256" key="2">
    <source>
        <dbReference type="ARBA" id="ARBA00022801"/>
    </source>
</evidence>
<dbReference type="Gene3D" id="3.40.50.300">
    <property type="entry name" value="P-loop containing nucleotide triphosphate hydrolases"/>
    <property type="match status" value="1"/>
</dbReference>
<dbReference type="EMBL" id="JWHT01000030">
    <property type="protein sequence ID" value="KIU23968.1"/>
    <property type="molecule type" value="Genomic_DNA"/>
</dbReference>
<accession>A0A0D1JRX0</accession>
<evidence type="ECO:0000313" key="5">
    <source>
        <dbReference type="EMBL" id="KIU23968.1"/>
    </source>
</evidence>
<evidence type="ECO:0000256" key="1">
    <source>
        <dbReference type="ARBA" id="ARBA00022741"/>
    </source>
</evidence>
<dbReference type="InterPro" id="IPR051620">
    <property type="entry name" value="ORF904-like_C"/>
</dbReference>
<dbReference type="PANTHER" id="PTHR35372">
    <property type="entry name" value="ATP BINDING PROTEIN-RELATED"/>
    <property type="match status" value="1"/>
</dbReference>
<feature type="domain" description="SF3 helicase" evidence="4">
    <location>
        <begin position="135"/>
        <end position="301"/>
    </location>
</feature>
<comment type="caution">
    <text evidence="5">The sequence shown here is derived from an EMBL/GenBank/DDBJ whole genome shotgun (WGS) entry which is preliminary data.</text>
</comment>
<dbReference type="GO" id="GO:0005524">
    <property type="term" value="F:ATP binding"/>
    <property type="evidence" value="ECO:0007669"/>
    <property type="project" value="UniProtKB-KW"/>
</dbReference>
<reference evidence="5 6" key="1">
    <citation type="journal article" date="2015" name="Microbiology (Mosc.)">
        <title>Genomics of the Weissella cibaria species with an examination of its metabolic traits.</title>
        <authorList>
            <person name="Lynch K.M."/>
            <person name="Lucid A."/>
            <person name="Arendt E.K."/>
            <person name="Sleator R.D."/>
            <person name="Lucey B."/>
            <person name="Coffey A."/>
        </authorList>
    </citation>
    <scope>NUCLEOTIDE SEQUENCE [LARGE SCALE GENOMIC DNA]</scope>
    <source>
        <strain evidence="5 6">AB3b</strain>
    </source>
</reference>
<evidence type="ECO:0000313" key="6">
    <source>
        <dbReference type="Proteomes" id="UP000032289"/>
    </source>
</evidence>
<dbReference type="GO" id="GO:0016787">
    <property type="term" value="F:hydrolase activity"/>
    <property type="evidence" value="ECO:0007669"/>
    <property type="project" value="UniProtKB-KW"/>
</dbReference>
<organism evidence="5 6">
    <name type="scientific">Weissella cibaria</name>
    <dbReference type="NCBI Taxonomy" id="137591"/>
    <lineage>
        <taxon>Bacteria</taxon>
        <taxon>Bacillati</taxon>
        <taxon>Bacillota</taxon>
        <taxon>Bacilli</taxon>
        <taxon>Lactobacillales</taxon>
        <taxon>Lactobacillaceae</taxon>
        <taxon>Weissella</taxon>
    </lineage>
</organism>
<dbReference type="RefSeq" id="WP_043941289.1">
    <property type="nucleotide sequence ID" value="NZ_JWHT01000030.1"/>
</dbReference>
<keyword evidence="2" id="KW-0378">Hydrolase</keyword>
<evidence type="ECO:0000259" key="4">
    <source>
        <dbReference type="PROSITE" id="PS51206"/>
    </source>
</evidence>
<dbReference type="NCBIfam" id="TIGR01613">
    <property type="entry name" value="primase_Cterm"/>
    <property type="match status" value="1"/>
</dbReference>
<dbReference type="PANTHER" id="PTHR35372:SF2">
    <property type="entry name" value="SF3 HELICASE DOMAIN-CONTAINING PROTEIN"/>
    <property type="match status" value="1"/>
</dbReference>
<gene>
    <name evidence="5" type="ORF">ab3b_01303</name>
</gene>
<evidence type="ECO:0000256" key="3">
    <source>
        <dbReference type="ARBA" id="ARBA00022840"/>
    </source>
</evidence>
<name>A0A0D1JRX0_9LACO</name>
<dbReference type="PROSITE" id="PS51206">
    <property type="entry name" value="SF3_HELICASE_1"/>
    <property type="match status" value="1"/>
</dbReference>
<dbReference type="PATRIC" id="fig|137591.24.peg.1274"/>
<dbReference type="Proteomes" id="UP000032289">
    <property type="component" value="Unassembled WGS sequence"/>
</dbReference>
<dbReference type="InterPro" id="IPR027417">
    <property type="entry name" value="P-loop_NTPase"/>
</dbReference>
<dbReference type="InterPro" id="IPR014015">
    <property type="entry name" value="Helicase_SF3_DNA-vir"/>
</dbReference>